<accession>M7Y1E6</accession>
<evidence type="ECO:0000313" key="1">
    <source>
        <dbReference type="EMBL" id="EMS31031.1"/>
    </source>
</evidence>
<gene>
    <name evidence="1" type="ORF">C943_02604</name>
</gene>
<name>M7Y1E6_9BACT</name>
<dbReference type="EMBL" id="AMZY02000023">
    <property type="protein sequence ID" value="EMS31031.1"/>
    <property type="molecule type" value="Genomic_DNA"/>
</dbReference>
<protein>
    <submittedName>
        <fullName evidence="1">Uncharacterized protein</fullName>
    </submittedName>
</protein>
<reference evidence="1" key="1">
    <citation type="submission" date="2013-01" db="EMBL/GenBank/DDBJ databases">
        <title>Genome assembly of Mariniradius saccharolyticus AK6.</title>
        <authorList>
            <person name="Vaidya B."/>
            <person name="Khatri I."/>
            <person name="Tanuku N.R.S."/>
            <person name="Subramanian S."/>
            <person name="Pinnaka A."/>
        </authorList>
    </citation>
    <scope>NUCLEOTIDE SEQUENCE [LARGE SCALE GENOMIC DNA]</scope>
    <source>
        <strain evidence="1">AK6</strain>
    </source>
</reference>
<dbReference type="AlphaFoldDB" id="M7Y1E6"/>
<proteinExistence type="predicted"/>
<sequence>MPMRENFFRGQKKGLFLQKILDEGFRINFLYSPIEILSLHDY</sequence>
<dbReference type="InParanoid" id="M7Y1E6"/>
<dbReference type="STRING" id="1239962.C943_02604"/>
<dbReference type="Proteomes" id="UP000010953">
    <property type="component" value="Unassembled WGS sequence"/>
</dbReference>
<keyword evidence="2" id="KW-1185">Reference proteome</keyword>
<organism evidence="1 2">
    <name type="scientific">Mariniradius saccharolyticus AK6</name>
    <dbReference type="NCBI Taxonomy" id="1239962"/>
    <lineage>
        <taxon>Bacteria</taxon>
        <taxon>Pseudomonadati</taxon>
        <taxon>Bacteroidota</taxon>
        <taxon>Cytophagia</taxon>
        <taxon>Cytophagales</taxon>
        <taxon>Cyclobacteriaceae</taxon>
        <taxon>Mariniradius</taxon>
    </lineage>
</organism>
<evidence type="ECO:0000313" key="2">
    <source>
        <dbReference type="Proteomes" id="UP000010953"/>
    </source>
</evidence>
<comment type="caution">
    <text evidence="1">The sequence shown here is derived from an EMBL/GenBank/DDBJ whole genome shotgun (WGS) entry which is preliminary data.</text>
</comment>